<gene>
    <name evidence="2" type="ordered locus">Bd3358</name>
</gene>
<name>Q6MI21_BDEBA</name>
<keyword evidence="3" id="KW-1185">Reference proteome</keyword>
<dbReference type="AlphaFoldDB" id="Q6MI21"/>
<dbReference type="EMBL" id="BX842655">
    <property type="protein sequence ID" value="CAE78161.1"/>
    <property type="molecule type" value="Genomic_DNA"/>
</dbReference>
<evidence type="ECO:0000313" key="2">
    <source>
        <dbReference type="EMBL" id="CAE78161.1"/>
    </source>
</evidence>
<dbReference type="KEGG" id="bba:Bd3358"/>
<dbReference type="HOGENOM" id="CLU_219971_0_0_7"/>
<organism evidence="2 3">
    <name type="scientific">Bdellovibrio bacteriovorus (strain ATCC 15356 / DSM 50701 / NCIMB 9529 / HD100)</name>
    <dbReference type="NCBI Taxonomy" id="264462"/>
    <lineage>
        <taxon>Bacteria</taxon>
        <taxon>Pseudomonadati</taxon>
        <taxon>Bdellovibrionota</taxon>
        <taxon>Bdellovibrionia</taxon>
        <taxon>Bdellovibrionales</taxon>
        <taxon>Pseudobdellovibrionaceae</taxon>
        <taxon>Bdellovibrio</taxon>
    </lineage>
</organism>
<dbReference type="Proteomes" id="UP000008080">
    <property type="component" value="Chromosome"/>
</dbReference>
<feature type="region of interest" description="Disordered" evidence="1">
    <location>
        <begin position="1"/>
        <end position="38"/>
    </location>
</feature>
<evidence type="ECO:0000256" key="1">
    <source>
        <dbReference type="SAM" id="MobiDB-lite"/>
    </source>
</evidence>
<proteinExistence type="predicted"/>
<evidence type="ECO:0000313" key="3">
    <source>
        <dbReference type="Proteomes" id="UP000008080"/>
    </source>
</evidence>
<sequence>MTQQTHIKKIKPLKPKPSSTTKLAGPGGGTGEGCIPVR</sequence>
<feature type="compositionally biased region" description="Basic residues" evidence="1">
    <location>
        <begin position="1"/>
        <end position="14"/>
    </location>
</feature>
<reference evidence="2 3" key="1">
    <citation type="journal article" date="2004" name="Science">
        <title>A predator unmasked: life cycle of Bdellovibrio bacteriovorus from a genomic perspective.</title>
        <authorList>
            <person name="Rendulic S."/>
            <person name="Jagtap P."/>
            <person name="Rosinus A."/>
            <person name="Eppinger M."/>
            <person name="Baar C."/>
            <person name="Lanz C."/>
            <person name="Keller H."/>
            <person name="Lambert C."/>
            <person name="Evans K.J."/>
            <person name="Goesmann A."/>
            <person name="Meyer F."/>
            <person name="Sockett R.E."/>
            <person name="Schuster S.C."/>
        </authorList>
    </citation>
    <scope>NUCLEOTIDE SEQUENCE [LARGE SCALE GENOMIC DNA]</scope>
    <source>
        <strain evidence="3">ATCC 15356 / DSM 50701 / NCIMB 9529 / HD100</strain>
    </source>
</reference>
<dbReference type="STRING" id="264462.Bd3358"/>
<protein>
    <submittedName>
        <fullName evidence="2">Uncharacterized protein</fullName>
    </submittedName>
</protein>
<accession>Q6MI21</accession>